<gene>
    <name evidence="3" type="ORF">BN1049_00999</name>
</gene>
<evidence type="ECO:0008006" key="4">
    <source>
        <dbReference type="Google" id="ProtNLM"/>
    </source>
</evidence>
<evidence type="ECO:0000256" key="2">
    <source>
        <dbReference type="SAM" id="SignalP"/>
    </source>
</evidence>
<dbReference type="OrthoDB" id="194242at2"/>
<keyword evidence="1" id="KW-0812">Transmembrane</keyword>
<feature type="transmembrane region" description="Helical" evidence="1">
    <location>
        <begin position="99"/>
        <end position="116"/>
    </location>
</feature>
<evidence type="ECO:0000256" key="1">
    <source>
        <dbReference type="SAM" id="Phobius"/>
    </source>
</evidence>
<reference evidence="3" key="1">
    <citation type="submission" date="2014-07" db="EMBL/GenBank/DDBJ databases">
        <authorList>
            <person name="Urmite Genomes Urmite Genomes"/>
        </authorList>
    </citation>
    <scope>NUCLEOTIDE SEQUENCE</scope>
    <source>
        <strain evidence="3">12M76_air</strain>
    </source>
</reference>
<dbReference type="PROSITE" id="PS51257">
    <property type="entry name" value="PROKAR_LIPOPROTEIN"/>
    <property type="match status" value="1"/>
</dbReference>
<accession>A0A078MEE1</accession>
<evidence type="ECO:0000313" key="3">
    <source>
        <dbReference type="EMBL" id="CEA03106.1"/>
    </source>
</evidence>
<protein>
    <recommendedName>
        <fullName evidence="4">Lipoprotein</fullName>
    </recommendedName>
</protein>
<dbReference type="EMBL" id="LM997413">
    <property type="protein sequence ID" value="CEA03106.1"/>
    <property type="molecule type" value="Genomic_DNA"/>
</dbReference>
<keyword evidence="1" id="KW-1133">Transmembrane helix</keyword>
<dbReference type="PATRIC" id="fig|1461581.3.peg.979"/>
<keyword evidence="1" id="KW-0472">Membrane</keyword>
<organism evidence="3">
    <name type="scientific">Pseudomonas saudimassiliensis</name>
    <dbReference type="NCBI Taxonomy" id="1461581"/>
    <lineage>
        <taxon>Bacteria</taxon>
        <taxon>Pseudomonadati</taxon>
        <taxon>Pseudomonadota</taxon>
        <taxon>Gammaproteobacteria</taxon>
        <taxon>Pseudomonadales</taxon>
        <taxon>Pseudomonadaceae</taxon>
        <taxon>Pseudomonas</taxon>
    </lineage>
</organism>
<name>A0A078MEE1_9PSED</name>
<dbReference type="EMBL" id="LK391969">
    <property type="protein sequence ID" value="CEF26076.1"/>
    <property type="molecule type" value="Genomic_DNA"/>
</dbReference>
<feature type="signal peptide" evidence="2">
    <location>
        <begin position="1"/>
        <end position="23"/>
    </location>
</feature>
<sequence length="172" mass="18038">MRIMQTTRAACALAATVILSGCASIISDSHYPVSFSSQPVGATFSVRNESGVVVHQGVTPGTVTLKAGDGYFSGANYTVAFSKEGYEGQTNIISPSVDGWYVANILFGGIIGLLIIDPATGAMYKLPESSAAHMTPLVVTPEADGEEVVELGEVVSINTLTDVQKQQLIRIN</sequence>
<dbReference type="RefSeq" id="WP_052508702.1">
    <property type="nucleotide sequence ID" value="NZ_LK391969.1"/>
</dbReference>
<keyword evidence="2" id="KW-0732">Signal</keyword>
<dbReference type="AlphaFoldDB" id="A0A078MEE1"/>
<proteinExistence type="predicted"/>
<feature type="chain" id="PRO_5007377935" description="Lipoprotein" evidence="2">
    <location>
        <begin position="24"/>
        <end position="172"/>
    </location>
</feature>